<gene>
    <name evidence="1" type="ORF">OIU79_013233</name>
</gene>
<name>A0A9Q0Q5R0_SALPP</name>
<evidence type="ECO:0000313" key="1">
    <source>
        <dbReference type="EMBL" id="KAJ6700154.1"/>
    </source>
</evidence>
<sequence length="160" mass="18969">MYTSLALPGKKSLDTCRLSLPLLTKNRRPPPLQRLLFLSLYYFPLILTARRPQTIKQDFNIIRRCIRRAQPIHQHSSRKRTEGTDVLKKFLETQERRRRLKHTKKSSSFSSWVQINKDSQAKDLEHVCKILFEFLGYMSDMEDWHPDTPLIDLCMNNPDN</sequence>
<dbReference type="AlphaFoldDB" id="A0A9Q0Q5R0"/>
<dbReference type="EMBL" id="JAPFFK010000017">
    <property type="protein sequence ID" value="KAJ6700154.1"/>
    <property type="molecule type" value="Genomic_DNA"/>
</dbReference>
<accession>A0A9Q0Q5R0</accession>
<reference evidence="1" key="1">
    <citation type="submission" date="2022-11" db="EMBL/GenBank/DDBJ databases">
        <authorList>
            <person name="Hyden B.L."/>
            <person name="Feng K."/>
            <person name="Yates T."/>
            <person name="Jawdy S."/>
            <person name="Smart L.B."/>
            <person name="Muchero W."/>
        </authorList>
    </citation>
    <scope>NUCLEOTIDE SEQUENCE</scope>
    <source>
        <tissue evidence="1">Shoot tip</tissue>
    </source>
</reference>
<protein>
    <submittedName>
        <fullName evidence="1">Uncharacterized protein</fullName>
    </submittedName>
</protein>
<reference evidence="1" key="2">
    <citation type="journal article" date="2023" name="Int. J. Mol. Sci.">
        <title>De Novo Assembly and Annotation of 11 Diverse Shrub Willow (Salix) Genomes Reveals Novel Gene Organization in Sex-Linked Regions.</title>
        <authorList>
            <person name="Hyden B."/>
            <person name="Feng K."/>
            <person name="Yates T.B."/>
            <person name="Jawdy S."/>
            <person name="Cereghino C."/>
            <person name="Smart L.B."/>
            <person name="Muchero W."/>
        </authorList>
    </citation>
    <scope>NUCLEOTIDE SEQUENCE</scope>
    <source>
        <tissue evidence="1">Shoot tip</tissue>
    </source>
</reference>
<evidence type="ECO:0000313" key="2">
    <source>
        <dbReference type="Proteomes" id="UP001151532"/>
    </source>
</evidence>
<keyword evidence="2" id="KW-1185">Reference proteome</keyword>
<organism evidence="1 2">
    <name type="scientific">Salix purpurea</name>
    <name type="common">Purple osier willow</name>
    <dbReference type="NCBI Taxonomy" id="77065"/>
    <lineage>
        <taxon>Eukaryota</taxon>
        <taxon>Viridiplantae</taxon>
        <taxon>Streptophyta</taxon>
        <taxon>Embryophyta</taxon>
        <taxon>Tracheophyta</taxon>
        <taxon>Spermatophyta</taxon>
        <taxon>Magnoliopsida</taxon>
        <taxon>eudicotyledons</taxon>
        <taxon>Gunneridae</taxon>
        <taxon>Pentapetalae</taxon>
        <taxon>rosids</taxon>
        <taxon>fabids</taxon>
        <taxon>Malpighiales</taxon>
        <taxon>Salicaceae</taxon>
        <taxon>Saliceae</taxon>
        <taxon>Salix</taxon>
    </lineage>
</organism>
<proteinExistence type="predicted"/>
<comment type="caution">
    <text evidence="1">The sequence shown here is derived from an EMBL/GenBank/DDBJ whole genome shotgun (WGS) entry which is preliminary data.</text>
</comment>
<dbReference type="Proteomes" id="UP001151532">
    <property type="component" value="Chromosome 6"/>
</dbReference>